<keyword evidence="5" id="KW-0808">Transferase</keyword>
<dbReference type="PROSITE" id="PS00308">
    <property type="entry name" value="LECTIN_LEGUME_ALPHA"/>
    <property type="match status" value="1"/>
</dbReference>
<feature type="transmembrane region" description="Helical" evidence="17">
    <location>
        <begin position="278"/>
        <end position="301"/>
    </location>
</feature>
<dbReference type="PANTHER" id="PTHR27007">
    <property type="match status" value="1"/>
</dbReference>
<gene>
    <name evidence="19" type="ORF">F0562_027005</name>
</gene>
<dbReference type="InterPro" id="IPR000719">
    <property type="entry name" value="Prot_kinase_dom"/>
</dbReference>
<dbReference type="InterPro" id="IPR050528">
    <property type="entry name" value="L-type_Lectin-RKs"/>
</dbReference>
<dbReference type="PROSITE" id="PS50011">
    <property type="entry name" value="PROTEIN_KINASE_DOM"/>
    <property type="match status" value="1"/>
</dbReference>
<dbReference type="Proteomes" id="UP000325577">
    <property type="component" value="Linkage Group LG15"/>
</dbReference>
<dbReference type="InterPro" id="IPR008271">
    <property type="entry name" value="Ser/Thr_kinase_AS"/>
</dbReference>
<evidence type="ECO:0000256" key="13">
    <source>
        <dbReference type="ARBA" id="ARBA00023136"/>
    </source>
</evidence>
<dbReference type="InterPro" id="IPR017441">
    <property type="entry name" value="Protein_kinase_ATP_BS"/>
</dbReference>
<evidence type="ECO:0000256" key="2">
    <source>
        <dbReference type="ARBA" id="ARBA00008536"/>
    </source>
</evidence>
<dbReference type="Gene3D" id="1.10.510.10">
    <property type="entry name" value="Transferase(Phosphotransferase) domain 1"/>
    <property type="match status" value="1"/>
</dbReference>
<keyword evidence="12 17" id="KW-1133">Transmembrane helix</keyword>
<keyword evidence="9 16" id="KW-0547">Nucleotide-binding</keyword>
<feature type="binding site" evidence="16">
    <location>
        <position position="374"/>
    </location>
    <ligand>
        <name>ATP</name>
        <dbReference type="ChEBI" id="CHEBI:30616"/>
    </ligand>
</feature>
<keyword evidence="11 16" id="KW-0067">ATP-binding</keyword>
<keyword evidence="6 17" id="KW-0812">Transmembrane</keyword>
<evidence type="ECO:0000256" key="5">
    <source>
        <dbReference type="ARBA" id="ARBA00022679"/>
    </source>
</evidence>
<evidence type="ECO:0000256" key="9">
    <source>
        <dbReference type="ARBA" id="ARBA00022741"/>
    </source>
</evidence>
<dbReference type="AlphaFoldDB" id="A0A5J5B3U6"/>
<organism evidence="19 20">
    <name type="scientific">Nyssa sinensis</name>
    <dbReference type="NCBI Taxonomy" id="561372"/>
    <lineage>
        <taxon>Eukaryota</taxon>
        <taxon>Viridiplantae</taxon>
        <taxon>Streptophyta</taxon>
        <taxon>Embryophyta</taxon>
        <taxon>Tracheophyta</taxon>
        <taxon>Spermatophyta</taxon>
        <taxon>Magnoliopsida</taxon>
        <taxon>eudicotyledons</taxon>
        <taxon>Gunneridae</taxon>
        <taxon>Pentapetalae</taxon>
        <taxon>asterids</taxon>
        <taxon>Cornales</taxon>
        <taxon>Nyssaceae</taxon>
        <taxon>Nyssa</taxon>
    </lineage>
</organism>
<keyword evidence="13 17" id="KW-0472">Membrane</keyword>
<dbReference type="OrthoDB" id="4062651at2759"/>
<dbReference type="Pfam" id="PF00069">
    <property type="entry name" value="Pkinase"/>
    <property type="match status" value="1"/>
</dbReference>
<dbReference type="FunFam" id="1.10.510.10:FF:000240">
    <property type="entry name" value="Lectin-domain containing receptor kinase A4.3"/>
    <property type="match status" value="1"/>
</dbReference>
<dbReference type="Pfam" id="PF00139">
    <property type="entry name" value="Lectin_legB"/>
    <property type="match status" value="1"/>
</dbReference>
<keyword evidence="15" id="KW-0325">Glycoprotein</keyword>
<dbReference type="GO" id="GO:0002229">
    <property type="term" value="P:defense response to oomycetes"/>
    <property type="evidence" value="ECO:0007669"/>
    <property type="project" value="UniProtKB-ARBA"/>
</dbReference>
<dbReference type="GO" id="GO:0030246">
    <property type="term" value="F:carbohydrate binding"/>
    <property type="evidence" value="ECO:0007669"/>
    <property type="project" value="UniProtKB-KW"/>
</dbReference>
<dbReference type="Gene3D" id="3.30.200.20">
    <property type="entry name" value="Phosphorylase Kinase, domain 1"/>
    <property type="match status" value="1"/>
</dbReference>
<dbReference type="Gene3D" id="2.60.120.200">
    <property type="match status" value="1"/>
</dbReference>
<dbReference type="SUPFAM" id="SSF49899">
    <property type="entry name" value="Concanavalin A-like lectins/glucanases"/>
    <property type="match status" value="1"/>
</dbReference>
<dbReference type="SUPFAM" id="SSF56112">
    <property type="entry name" value="Protein kinase-like (PK-like)"/>
    <property type="match status" value="1"/>
</dbReference>
<dbReference type="InterPro" id="IPR013320">
    <property type="entry name" value="ConA-like_dom_sf"/>
</dbReference>
<dbReference type="GO" id="GO:0005524">
    <property type="term" value="F:ATP binding"/>
    <property type="evidence" value="ECO:0007669"/>
    <property type="project" value="UniProtKB-UniRule"/>
</dbReference>
<keyword evidence="4" id="KW-1003">Cell membrane</keyword>
<evidence type="ECO:0000259" key="18">
    <source>
        <dbReference type="PROSITE" id="PS50011"/>
    </source>
</evidence>
<feature type="transmembrane region" description="Helical" evidence="17">
    <location>
        <begin position="16"/>
        <end position="33"/>
    </location>
</feature>
<name>A0A5J5B3U6_9ASTE</name>
<keyword evidence="7" id="KW-0732">Signal</keyword>
<evidence type="ECO:0000256" key="7">
    <source>
        <dbReference type="ARBA" id="ARBA00022729"/>
    </source>
</evidence>
<evidence type="ECO:0000256" key="12">
    <source>
        <dbReference type="ARBA" id="ARBA00022989"/>
    </source>
</evidence>
<sequence>MTTACNLPTSFASLNAHVPLSFFFLSFLFISFADSLHFQITHSDPQAVDILNEGDAAASIGSVELSSANYYGTIGRATYTHRLQLWDSGTGILSHFTTQFSFIIGTQGSPLNGDGLVFFLAPVDFQIPPNSAGGFLGLFNYRNAFSSKNKIVLVEFDTFPNPDWDPSFQHVGINNNSLASAKTMAWNASLHSGETVDAWITYNATSKNLSVFWSYGLPPNSSLYYQIDLLEALPEWVIIGFSASTGLNVEQHAVASWEFTSSFDTTEENRRDVKRIRLVIGVPVSVGVLIIGMIVVSVIWWKWKQITKGTAETVQLTSINDDLERGAGPRRFAYTDLVSATNNFAEERKLGEGGFGGVYRGYLVDLDIEVAVKKISGGSKQGKKEYTTESPLAWAVRYKIALGLASALLYLREEWELCVVHRDIKPSNIMLDSSFKVKVGDFGLARLVKHELGPQTTRLAGTFGYMAPEYIRTGKASKEKDVYSFGVVALEIACGKMSVGSMEGRSQMELVEWIWDL</sequence>
<feature type="domain" description="Protein kinase" evidence="18">
    <location>
        <begin position="248"/>
        <end position="517"/>
    </location>
</feature>
<dbReference type="InterPro" id="IPR001220">
    <property type="entry name" value="Legume_lectin_dom"/>
</dbReference>
<evidence type="ECO:0000256" key="8">
    <source>
        <dbReference type="ARBA" id="ARBA00022734"/>
    </source>
</evidence>
<comment type="similarity">
    <text evidence="3">In the C-terminal section; belongs to the protein kinase superfamily. Ser/Thr protein kinase family.</text>
</comment>
<comment type="similarity">
    <text evidence="2">In the N-terminal section; belongs to the leguminous lectin family.</text>
</comment>
<keyword evidence="8" id="KW-0430">Lectin</keyword>
<evidence type="ECO:0000313" key="20">
    <source>
        <dbReference type="Proteomes" id="UP000325577"/>
    </source>
</evidence>
<evidence type="ECO:0000256" key="4">
    <source>
        <dbReference type="ARBA" id="ARBA00022475"/>
    </source>
</evidence>
<dbReference type="SMART" id="SM00220">
    <property type="entry name" value="S_TKc"/>
    <property type="match status" value="1"/>
</dbReference>
<accession>A0A5J5B3U6</accession>
<evidence type="ECO:0000256" key="10">
    <source>
        <dbReference type="ARBA" id="ARBA00022777"/>
    </source>
</evidence>
<evidence type="ECO:0000256" key="14">
    <source>
        <dbReference type="ARBA" id="ARBA00023170"/>
    </source>
</evidence>
<keyword evidence="20" id="KW-1185">Reference proteome</keyword>
<dbReference type="GO" id="GO:0005886">
    <property type="term" value="C:plasma membrane"/>
    <property type="evidence" value="ECO:0007669"/>
    <property type="project" value="UniProtKB-SubCell"/>
</dbReference>
<dbReference type="CDD" id="cd06899">
    <property type="entry name" value="lectin_legume_LecRK_Arcelin_ConA"/>
    <property type="match status" value="1"/>
</dbReference>
<evidence type="ECO:0000256" key="1">
    <source>
        <dbReference type="ARBA" id="ARBA00004251"/>
    </source>
</evidence>
<evidence type="ECO:0000256" key="16">
    <source>
        <dbReference type="PROSITE-ProRule" id="PRU10141"/>
    </source>
</evidence>
<dbReference type="InterPro" id="IPR000985">
    <property type="entry name" value="Lectin_LegA_CS"/>
</dbReference>
<dbReference type="PROSITE" id="PS00107">
    <property type="entry name" value="PROTEIN_KINASE_ATP"/>
    <property type="match status" value="1"/>
</dbReference>
<evidence type="ECO:0000256" key="17">
    <source>
        <dbReference type="SAM" id="Phobius"/>
    </source>
</evidence>
<evidence type="ECO:0000256" key="3">
    <source>
        <dbReference type="ARBA" id="ARBA00010217"/>
    </source>
</evidence>
<evidence type="ECO:0000256" key="15">
    <source>
        <dbReference type="ARBA" id="ARBA00023180"/>
    </source>
</evidence>
<protein>
    <recommendedName>
        <fullName evidence="18">Protein kinase domain-containing protein</fullName>
    </recommendedName>
</protein>
<dbReference type="EMBL" id="CM018038">
    <property type="protein sequence ID" value="KAA8537308.1"/>
    <property type="molecule type" value="Genomic_DNA"/>
</dbReference>
<dbReference type="PROSITE" id="PS00108">
    <property type="entry name" value="PROTEIN_KINASE_ST"/>
    <property type="match status" value="1"/>
</dbReference>
<dbReference type="GO" id="GO:0004672">
    <property type="term" value="F:protein kinase activity"/>
    <property type="evidence" value="ECO:0007669"/>
    <property type="project" value="InterPro"/>
</dbReference>
<reference evidence="19 20" key="1">
    <citation type="submission" date="2019-09" db="EMBL/GenBank/DDBJ databases">
        <title>A chromosome-level genome assembly of the Chinese tupelo Nyssa sinensis.</title>
        <authorList>
            <person name="Yang X."/>
            <person name="Kang M."/>
            <person name="Yang Y."/>
            <person name="Xiong H."/>
            <person name="Wang M."/>
            <person name="Zhang Z."/>
            <person name="Wang Z."/>
            <person name="Wu H."/>
            <person name="Ma T."/>
            <person name="Liu J."/>
            <person name="Xi Z."/>
        </authorList>
    </citation>
    <scope>NUCLEOTIDE SEQUENCE [LARGE SCALE GENOMIC DNA]</scope>
    <source>
        <strain evidence="19">J267</strain>
        <tissue evidence="19">Leaf</tissue>
    </source>
</reference>
<proteinExistence type="inferred from homology"/>
<dbReference type="InterPro" id="IPR011009">
    <property type="entry name" value="Kinase-like_dom_sf"/>
</dbReference>
<comment type="subcellular location">
    <subcellularLocation>
        <location evidence="1">Cell membrane</location>
        <topology evidence="1">Single-pass type I membrane protein</topology>
    </subcellularLocation>
</comment>
<keyword evidence="14" id="KW-0675">Receptor</keyword>
<keyword evidence="10" id="KW-0418">Kinase</keyword>
<evidence type="ECO:0000313" key="19">
    <source>
        <dbReference type="EMBL" id="KAA8537308.1"/>
    </source>
</evidence>
<evidence type="ECO:0000256" key="11">
    <source>
        <dbReference type="ARBA" id="ARBA00022840"/>
    </source>
</evidence>
<evidence type="ECO:0000256" key="6">
    <source>
        <dbReference type="ARBA" id="ARBA00022692"/>
    </source>
</evidence>